<reference evidence="1" key="1">
    <citation type="submission" date="2022-04" db="EMBL/GenBank/DDBJ databases">
        <title>Chromosome-scale genome assembly of Holotrichia oblita Faldermann.</title>
        <authorList>
            <person name="Rongchong L."/>
        </authorList>
    </citation>
    <scope>NUCLEOTIDE SEQUENCE</scope>
    <source>
        <strain evidence="1">81SQS9</strain>
    </source>
</reference>
<dbReference type="EMBL" id="CM043022">
    <property type="protein sequence ID" value="KAI4456634.1"/>
    <property type="molecule type" value="Genomic_DNA"/>
</dbReference>
<accession>A0ACB9SRK4</accession>
<evidence type="ECO:0000313" key="2">
    <source>
        <dbReference type="Proteomes" id="UP001056778"/>
    </source>
</evidence>
<name>A0ACB9SRK4_HOLOL</name>
<protein>
    <submittedName>
        <fullName evidence="1">Uncharacterized protein</fullName>
    </submittedName>
</protein>
<comment type="caution">
    <text evidence="1">The sequence shown here is derived from an EMBL/GenBank/DDBJ whole genome shotgun (WGS) entry which is preliminary data.</text>
</comment>
<gene>
    <name evidence="1" type="ORF">MML48_8g00012285</name>
</gene>
<dbReference type="Proteomes" id="UP001056778">
    <property type="component" value="Chromosome 8"/>
</dbReference>
<organism evidence="1 2">
    <name type="scientific">Holotrichia oblita</name>
    <name type="common">Chafer beetle</name>
    <dbReference type="NCBI Taxonomy" id="644536"/>
    <lineage>
        <taxon>Eukaryota</taxon>
        <taxon>Metazoa</taxon>
        <taxon>Ecdysozoa</taxon>
        <taxon>Arthropoda</taxon>
        <taxon>Hexapoda</taxon>
        <taxon>Insecta</taxon>
        <taxon>Pterygota</taxon>
        <taxon>Neoptera</taxon>
        <taxon>Endopterygota</taxon>
        <taxon>Coleoptera</taxon>
        <taxon>Polyphaga</taxon>
        <taxon>Scarabaeiformia</taxon>
        <taxon>Scarabaeidae</taxon>
        <taxon>Melolonthinae</taxon>
        <taxon>Holotrichia</taxon>
    </lineage>
</organism>
<evidence type="ECO:0000313" key="1">
    <source>
        <dbReference type="EMBL" id="KAI4456634.1"/>
    </source>
</evidence>
<proteinExistence type="predicted"/>
<sequence>MEKEDISGNELLESEESDQEMDNCECSNHNSNSEQDISSDDDQAEEETEESNHFYLGKDKSTRWKKEKPPANVRTRSHNLLTELPGTKGTAKNVKTELESLELYLDSNIVRIVTKCTNIYITKIKEKYTRERDARLTDEIEIRALIGLLYYIGILRYSRQNILQL</sequence>
<keyword evidence="2" id="KW-1185">Reference proteome</keyword>